<sequence length="364" mass="39874">MYNDGFLQHKLSERMQQHAFRQLRLAQGAADFCSNDYLGIVHNNVLHPLLQGQQLKTGSTGSRLLAGNYALAEAAEQQLAVFHAAPAALLFNSGYDANVGVLSSIPQRGDTILYDALSHASIRDGIRLSLAKSFSFAHNDMVQLEERLQKADGTIFVVTESVFSMDGDMCPLQQLVALCTAYNAHLIIDEAHATGVVGERGEGLVQHLGLQQQVFCRVHTFGKACGCHGAAVLGSVALRDYLVNFARSFIYTTSLPEHDVAVIQASYAVFPGMHRERTHLRMLIHTFQQAAMRYEKLVSHTPIQVVLVPGNDAVKQVAAELQQKGLDVRPILYPTVPLGKERLRIVLHAFNTAAELAVLLEVLG</sequence>
<evidence type="ECO:0000256" key="3">
    <source>
        <dbReference type="ARBA" id="ARBA00022679"/>
    </source>
</evidence>
<comment type="caution">
    <text evidence="6">The sequence shown here is derived from an EMBL/GenBank/DDBJ whole genome shotgun (WGS) entry which is preliminary data.</text>
</comment>
<evidence type="ECO:0000256" key="2">
    <source>
        <dbReference type="ARBA" id="ARBA00010008"/>
    </source>
</evidence>
<evidence type="ECO:0000313" key="7">
    <source>
        <dbReference type="Proteomes" id="UP000261284"/>
    </source>
</evidence>
<proteinExistence type="inferred from homology"/>
<dbReference type="PANTHER" id="PTHR13693">
    <property type="entry name" value="CLASS II AMINOTRANSFERASE/8-AMINO-7-OXONONANOATE SYNTHASE"/>
    <property type="match status" value="1"/>
</dbReference>
<dbReference type="Proteomes" id="UP000261284">
    <property type="component" value="Unassembled WGS sequence"/>
</dbReference>
<keyword evidence="7" id="KW-1185">Reference proteome</keyword>
<evidence type="ECO:0000259" key="5">
    <source>
        <dbReference type="Pfam" id="PF00155"/>
    </source>
</evidence>
<dbReference type="PANTHER" id="PTHR13693:SF77">
    <property type="entry name" value="8-AMINO-7-OXONONANOATE SYNTHASE"/>
    <property type="match status" value="1"/>
</dbReference>
<dbReference type="InterPro" id="IPR015422">
    <property type="entry name" value="PyrdxlP-dep_Trfase_small"/>
</dbReference>
<evidence type="ECO:0000256" key="4">
    <source>
        <dbReference type="ARBA" id="ARBA00022898"/>
    </source>
</evidence>
<dbReference type="InterPro" id="IPR050087">
    <property type="entry name" value="AON_synthase_class-II"/>
</dbReference>
<dbReference type="AlphaFoldDB" id="A0A3E1NM92"/>
<feature type="domain" description="Aminotransferase class I/classII large" evidence="5">
    <location>
        <begin position="31"/>
        <end position="363"/>
    </location>
</feature>
<dbReference type="GO" id="GO:0009102">
    <property type="term" value="P:biotin biosynthetic process"/>
    <property type="evidence" value="ECO:0007669"/>
    <property type="project" value="TreeGrafter"/>
</dbReference>
<dbReference type="SUPFAM" id="SSF53383">
    <property type="entry name" value="PLP-dependent transferases"/>
    <property type="match status" value="1"/>
</dbReference>
<dbReference type="EMBL" id="QTJU01000002">
    <property type="protein sequence ID" value="RFM28944.1"/>
    <property type="molecule type" value="Genomic_DNA"/>
</dbReference>
<dbReference type="Gene3D" id="3.40.640.10">
    <property type="entry name" value="Type I PLP-dependent aspartate aminotransferase-like (Major domain)"/>
    <property type="match status" value="1"/>
</dbReference>
<dbReference type="OrthoDB" id="9807157at2"/>
<name>A0A3E1NM92_9BACT</name>
<protein>
    <submittedName>
        <fullName evidence="6">8-amino-7-oxononanoate synthase</fullName>
    </submittedName>
</protein>
<accession>A0A3E1NM92</accession>
<dbReference type="InterPro" id="IPR015421">
    <property type="entry name" value="PyrdxlP-dep_Trfase_major"/>
</dbReference>
<dbReference type="Pfam" id="PF00155">
    <property type="entry name" value="Aminotran_1_2"/>
    <property type="match status" value="1"/>
</dbReference>
<dbReference type="InterPro" id="IPR015424">
    <property type="entry name" value="PyrdxlP-dep_Trfase"/>
</dbReference>
<dbReference type="GO" id="GO:0030170">
    <property type="term" value="F:pyridoxal phosphate binding"/>
    <property type="evidence" value="ECO:0007669"/>
    <property type="project" value="InterPro"/>
</dbReference>
<dbReference type="GO" id="GO:0016740">
    <property type="term" value="F:transferase activity"/>
    <property type="evidence" value="ECO:0007669"/>
    <property type="project" value="UniProtKB-KW"/>
</dbReference>
<evidence type="ECO:0000313" key="6">
    <source>
        <dbReference type="EMBL" id="RFM28944.1"/>
    </source>
</evidence>
<evidence type="ECO:0000256" key="1">
    <source>
        <dbReference type="ARBA" id="ARBA00001933"/>
    </source>
</evidence>
<reference evidence="6 7" key="1">
    <citation type="submission" date="2018-08" db="EMBL/GenBank/DDBJ databases">
        <title>Chitinophagaceae sp. K23C18032701, a novel bacterium isolated from forest soil.</title>
        <authorList>
            <person name="Wang C."/>
        </authorList>
    </citation>
    <scope>NUCLEOTIDE SEQUENCE [LARGE SCALE GENOMIC DNA]</scope>
    <source>
        <strain evidence="6 7">K23C18032701</strain>
    </source>
</reference>
<gene>
    <name evidence="6" type="ORF">DXN05_09265</name>
</gene>
<keyword evidence="3" id="KW-0808">Transferase</keyword>
<organism evidence="6 7">
    <name type="scientific">Deminuibacter soli</name>
    <dbReference type="NCBI Taxonomy" id="2291815"/>
    <lineage>
        <taxon>Bacteria</taxon>
        <taxon>Pseudomonadati</taxon>
        <taxon>Bacteroidota</taxon>
        <taxon>Chitinophagia</taxon>
        <taxon>Chitinophagales</taxon>
        <taxon>Chitinophagaceae</taxon>
        <taxon>Deminuibacter</taxon>
    </lineage>
</organism>
<comment type="similarity">
    <text evidence="2">Belongs to the class-II pyridoxal-phosphate-dependent aminotransferase family. BioF subfamily.</text>
</comment>
<dbReference type="InterPro" id="IPR004839">
    <property type="entry name" value="Aminotransferase_I/II_large"/>
</dbReference>
<comment type="cofactor">
    <cofactor evidence="1">
        <name>pyridoxal 5'-phosphate</name>
        <dbReference type="ChEBI" id="CHEBI:597326"/>
    </cofactor>
</comment>
<dbReference type="Gene3D" id="3.90.1150.10">
    <property type="entry name" value="Aspartate Aminotransferase, domain 1"/>
    <property type="match status" value="1"/>
</dbReference>
<keyword evidence="4" id="KW-0663">Pyridoxal phosphate</keyword>